<keyword evidence="8" id="KW-1185">Reference proteome</keyword>
<keyword evidence="3 5" id="KW-1133">Transmembrane helix</keyword>
<keyword evidence="2 5" id="KW-0812">Transmembrane</keyword>
<dbReference type="GO" id="GO:0008610">
    <property type="term" value="P:lipid biosynthetic process"/>
    <property type="evidence" value="ECO:0007669"/>
    <property type="project" value="InterPro"/>
</dbReference>
<organism evidence="7 8">
    <name type="scientific">Hydnum rufescens UP504</name>
    <dbReference type="NCBI Taxonomy" id="1448309"/>
    <lineage>
        <taxon>Eukaryota</taxon>
        <taxon>Fungi</taxon>
        <taxon>Dikarya</taxon>
        <taxon>Basidiomycota</taxon>
        <taxon>Agaricomycotina</taxon>
        <taxon>Agaricomycetes</taxon>
        <taxon>Cantharellales</taxon>
        <taxon>Hydnaceae</taxon>
        <taxon>Hydnum</taxon>
    </lineage>
</organism>
<dbReference type="OrthoDB" id="6354873at2759"/>
<dbReference type="Proteomes" id="UP000886523">
    <property type="component" value="Unassembled WGS sequence"/>
</dbReference>
<accession>A0A9P6B7F2</accession>
<keyword evidence="4 5" id="KW-0472">Membrane</keyword>
<feature type="transmembrane region" description="Helical" evidence="5">
    <location>
        <begin position="97"/>
        <end position="115"/>
    </location>
</feature>
<sequence length="246" mass="29298">MTDVDGHGSVFCRIRHIYGHARVPYECSGVEARFLGQLGLAFVMMVRPLFFCFPAYDRFEMPHITPWLPVHMFLYTIILDFWYYITHRAMYEVDVRHEFFLFIILARVLSTQFLWRFPKTHHKKKHPSSLLASFSDHEEEVLYFVAVPMLTYTTYLVDFFTLWITSVCILYLEVVEHSGVHVYQQQPITGPILRFFGMDLIDEDHDLHHRNGWAKSSNYGKQTRVWDEVFGTMQPRQEMVDENVDW</sequence>
<comment type="subcellular location">
    <subcellularLocation>
        <location evidence="1">Membrane</location>
    </subcellularLocation>
</comment>
<evidence type="ECO:0000256" key="5">
    <source>
        <dbReference type="SAM" id="Phobius"/>
    </source>
</evidence>
<evidence type="ECO:0000256" key="2">
    <source>
        <dbReference type="ARBA" id="ARBA00022692"/>
    </source>
</evidence>
<dbReference type="GO" id="GO:0016020">
    <property type="term" value="C:membrane"/>
    <property type="evidence" value="ECO:0007669"/>
    <property type="project" value="UniProtKB-SubCell"/>
</dbReference>
<evidence type="ECO:0000256" key="4">
    <source>
        <dbReference type="ARBA" id="ARBA00023136"/>
    </source>
</evidence>
<feature type="domain" description="Fatty acid hydroxylase" evidence="6">
    <location>
        <begin position="73"/>
        <end position="232"/>
    </location>
</feature>
<dbReference type="InterPro" id="IPR050307">
    <property type="entry name" value="Sterol_Desaturase_Related"/>
</dbReference>
<gene>
    <name evidence="7" type="ORF">BS47DRAFT_1389631</name>
</gene>
<evidence type="ECO:0000313" key="7">
    <source>
        <dbReference type="EMBL" id="KAF9517651.1"/>
    </source>
</evidence>
<dbReference type="GO" id="GO:0016491">
    <property type="term" value="F:oxidoreductase activity"/>
    <property type="evidence" value="ECO:0007669"/>
    <property type="project" value="InterPro"/>
</dbReference>
<dbReference type="AlphaFoldDB" id="A0A9P6B7F2"/>
<feature type="transmembrane region" description="Helical" evidence="5">
    <location>
        <begin position="68"/>
        <end position="85"/>
    </location>
</feature>
<evidence type="ECO:0000259" key="6">
    <source>
        <dbReference type="Pfam" id="PF04116"/>
    </source>
</evidence>
<evidence type="ECO:0000256" key="1">
    <source>
        <dbReference type="ARBA" id="ARBA00004370"/>
    </source>
</evidence>
<evidence type="ECO:0000256" key="3">
    <source>
        <dbReference type="ARBA" id="ARBA00022989"/>
    </source>
</evidence>
<dbReference type="Pfam" id="PF04116">
    <property type="entry name" value="FA_hydroxylase"/>
    <property type="match status" value="1"/>
</dbReference>
<comment type="caution">
    <text evidence="7">The sequence shown here is derived from an EMBL/GenBank/DDBJ whole genome shotgun (WGS) entry which is preliminary data.</text>
</comment>
<proteinExistence type="predicted"/>
<dbReference type="InterPro" id="IPR006694">
    <property type="entry name" value="Fatty_acid_hydroxylase"/>
</dbReference>
<dbReference type="EMBL" id="MU128930">
    <property type="protein sequence ID" value="KAF9517651.1"/>
    <property type="molecule type" value="Genomic_DNA"/>
</dbReference>
<reference evidence="7" key="1">
    <citation type="journal article" date="2020" name="Nat. Commun.">
        <title>Large-scale genome sequencing of mycorrhizal fungi provides insights into the early evolution of symbiotic traits.</title>
        <authorList>
            <person name="Miyauchi S."/>
            <person name="Kiss E."/>
            <person name="Kuo A."/>
            <person name="Drula E."/>
            <person name="Kohler A."/>
            <person name="Sanchez-Garcia M."/>
            <person name="Morin E."/>
            <person name="Andreopoulos B."/>
            <person name="Barry K.W."/>
            <person name="Bonito G."/>
            <person name="Buee M."/>
            <person name="Carver A."/>
            <person name="Chen C."/>
            <person name="Cichocki N."/>
            <person name="Clum A."/>
            <person name="Culley D."/>
            <person name="Crous P.W."/>
            <person name="Fauchery L."/>
            <person name="Girlanda M."/>
            <person name="Hayes R.D."/>
            <person name="Keri Z."/>
            <person name="LaButti K."/>
            <person name="Lipzen A."/>
            <person name="Lombard V."/>
            <person name="Magnuson J."/>
            <person name="Maillard F."/>
            <person name="Murat C."/>
            <person name="Nolan M."/>
            <person name="Ohm R.A."/>
            <person name="Pangilinan J."/>
            <person name="Pereira M.F."/>
            <person name="Perotto S."/>
            <person name="Peter M."/>
            <person name="Pfister S."/>
            <person name="Riley R."/>
            <person name="Sitrit Y."/>
            <person name="Stielow J.B."/>
            <person name="Szollosi G."/>
            <person name="Zifcakova L."/>
            <person name="Stursova M."/>
            <person name="Spatafora J.W."/>
            <person name="Tedersoo L."/>
            <person name="Vaario L.M."/>
            <person name="Yamada A."/>
            <person name="Yan M."/>
            <person name="Wang P."/>
            <person name="Xu J."/>
            <person name="Bruns T."/>
            <person name="Baldrian P."/>
            <person name="Vilgalys R."/>
            <person name="Dunand C."/>
            <person name="Henrissat B."/>
            <person name="Grigoriev I.V."/>
            <person name="Hibbett D."/>
            <person name="Nagy L.G."/>
            <person name="Martin F.M."/>
        </authorList>
    </citation>
    <scope>NUCLEOTIDE SEQUENCE</scope>
    <source>
        <strain evidence="7">UP504</strain>
    </source>
</reference>
<name>A0A9P6B7F2_9AGAM</name>
<dbReference type="PANTHER" id="PTHR11863">
    <property type="entry name" value="STEROL DESATURASE"/>
    <property type="match status" value="1"/>
</dbReference>
<dbReference type="GO" id="GO:0005506">
    <property type="term" value="F:iron ion binding"/>
    <property type="evidence" value="ECO:0007669"/>
    <property type="project" value="InterPro"/>
</dbReference>
<protein>
    <recommendedName>
        <fullName evidence="6">Fatty acid hydroxylase domain-containing protein</fullName>
    </recommendedName>
</protein>
<evidence type="ECO:0000313" key="8">
    <source>
        <dbReference type="Proteomes" id="UP000886523"/>
    </source>
</evidence>